<keyword evidence="2" id="KW-0238">DNA-binding</keyword>
<dbReference type="InterPro" id="IPR000679">
    <property type="entry name" value="Znf_GATA"/>
</dbReference>
<dbReference type="RefSeq" id="XP_027071745.2">
    <property type="nucleotide sequence ID" value="XM_027215944.2"/>
</dbReference>
<dbReference type="GO" id="GO:0004523">
    <property type="term" value="F:RNA-DNA hybrid ribonuclease activity"/>
    <property type="evidence" value="ECO:0007669"/>
    <property type="project" value="InterPro"/>
</dbReference>
<accession>A0A6P6T0Y6</accession>
<dbReference type="InterPro" id="IPR026960">
    <property type="entry name" value="RVT-Znf"/>
</dbReference>
<evidence type="ECO:0000313" key="6">
    <source>
        <dbReference type="Proteomes" id="UP001652660"/>
    </source>
</evidence>
<dbReference type="AlphaFoldDB" id="A0A6P6T0Y6"/>
<dbReference type="PANTHER" id="PTHR47074">
    <property type="entry name" value="BNAC02G40300D PROTEIN"/>
    <property type="match status" value="1"/>
</dbReference>
<dbReference type="InterPro" id="IPR052929">
    <property type="entry name" value="RNase_H-like_EbsB-rel"/>
</dbReference>
<dbReference type="Proteomes" id="UP001652660">
    <property type="component" value="Chromosome 6e"/>
</dbReference>
<dbReference type="GO" id="GO:0008270">
    <property type="term" value="F:zinc ion binding"/>
    <property type="evidence" value="ECO:0007669"/>
    <property type="project" value="UniProtKB-KW"/>
</dbReference>
<dbReference type="PROSITE" id="PS50114">
    <property type="entry name" value="GATA_ZN_FINGER_2"/>
    <property type="match status" value="1"/>
</dbReference>
<gene>
    <name evidence="7" type="primary">LOC113696540</name>
</gene>
<protein>
    <recommendedName>
        <fullName evidence="5">GATA-type domain-containing protein</fullName>
    </recommendedName>
</protein>
<keyword evidence="1" id="KW-0805">Transcription regulation</keyword>
<keyword evidence="4" id="KW-0863">Zinc-finger</keyword>
<feature type="domain" description="GATA-type" evidence="5">
    <location>
        <begin position="32"/>
        <end position="47"/>
    </location>
</feature>
<sequence length="320" mass="37177">MWRVLWKLKISHKVKIFIWKGLKEAIPVKELIWRRMSKGDPICSGCGEELETLEHLLLKCKKAKEVWKVAPIQWDGIQELTGNFNRWWAALSEATQRDQGIDHIYLTAYILWHIWKSRNDKEFNNKTHEPVQVITKAWNAWMEFNEGTKKTRSCSIESTTASLHRNEQEASQTPDNRIVGMQLRIATKWNKASKSIGYGIVAADCRGQDVMGWKMRERESSNQVQHEAEGVKWALIKAAEQGWRLVCIGVPNMDLLQQIQGTKTVGLWLATLIEDIRELSKMFYKCSFCIGKYRRNDLSCLFSAQALSNYFDEEWVNPNL</sequence>
<evidence type="ECO:0000256" key="4">
    <source>
        <dbReference type="PROSITE-ProRule" id="PRU00094"/>
    </source>
</evidence>
<keyword evidence="3" id="KW-0804">Transcription</keyword>
<dbReference type="GO" id="GO:0043565">
    <property type="term" value="F:sequence-specific DNA binding"/>
    <property type="evidence" value="ECO:0007669"/>
    <property type="project" value="InterPro"/>
</dbReference>
<keyword evidence="4" id="KW-0479">Metal-binding</keyword>
<dbReference type="PANTHER" id="PTHR47074:SF61">
    <property type="entry name" value="RNASE H TYPE-1 DOMAIN-CONTAINING PROTEIN"/>
    <property type="match status" value="1"/>
</dbReference>
<dbReference type="Pfam" id="PF13966">
    <property type="entry name" value="zf-RVT"/>
    <property type="match status" value="1"/>
</dbReference>
<evidence type="ECO:0000256" key="1">
    <source>
        <dbReference type="ARBA" id="ARBA00023015"/>
    </source>
</evidence>
<keyword evidence="6" id="KW-1185">Reference proteome</keyword>
<organism evidence="6 7">
    <name type="scientific">Coffea arabica</name>
    <name type="common">Arabian coffee</name>
    <dbReference type="NCBI Taxonomy" id="13443"/>
    <lineage>
        <taxon>Eukaryota</taxon>
        <taxon>Viridiplantae</taxon>
        <taxon>Streptophyta</taxon>
        <taxon>Embryophyta</taxon>
        <taxon>Tracheophyta</taxon>
        <taxon>Spermatophyta</taxon>
        <taxon>Magnoliopsida</taxon>
        <taxon>eudicotyledons</taxon>
        <taxon>Gunneridae</taxon>
        <taxon>Pentapetalae</taxon>
        <taxon>asterids</taxon>
        <taxon>lamiids</taxon>
        <taxon>Gentianales</taxon>
        <taxon>Rubiaceae</taxon>
        <taxon>Ixoroideae</taxon>
        <taxon>Gardenieae complex</taxon>
        <taxon>Bertiereae - Coffeeae clade</taxon>
        <taxon>Coffeeae</taxon>
        <taxon>Coffea</taxon>
    </lineage>
</organism>
<name>A0A6P6T0Y6_COFAR</name>
<proteinExistence type="predicted"/>
<dbReference type="InterPro" id="IPR002156">
    <property type="entry name" value="RNaseH_domain"/>
</dbReference>
<evidence type="ECO:0000313" key="7">
    <source>
        <dbReference type="RefSeq" id="XP_027071745.2"/>
    </source>
</evidence>
<reference evidence="6" key="1">
    <citation type="journal article" date="2025" name="Foods">
        <title>Unveiling the Microbial Signatures of Arabica Coffee Cherries: Insights into Ripeness Specific Diversity, Functional Traits, and Implications for Quality and Safety.</title>
        <authorList>
            <consortium name="RefSeq"/>
            <person name="Tenea G.N."/>
            <person name="Cifuentes V."/>
            <person name="Reyes P."/>
            <person name="Cevallos-Vallejos M."/>
        </authorList>
    </citation>
    <scope>NUCLEOTIDE SEQUENCE [LARGE SCALE GENOMIC DNA]</scope>
</reference>
<dbReference type="GeneID" id="113696540"/>
<dbReference type="OrthoDB" id="1112448at2759"/>
<dbReference type="GO" id="GO:0006355">
    <property type="term" value="P:regulation of DNA-templated transcription"/>
    <property type="evidence" value="ECO:0007669"/>
    <property type="project" value="InterPro"/>
</dbReference>
<evidence type="ECO:0000256" key="2">
    <source>
        <dbReference type="ARBA" id="ARBA00023125"/>
    </source>
</evidence>
<evidence type="ECO:0000259" key="5">
    <source>
        <dbReference type="PROSITE" id="PS50114"/>
    </source>
</evidence>
<evidence type="ECO:0000256" key="3">
    <source>
        <dbReference type="ARBA" id="ARBA00023163"/>
    </source>
</evidence>
<reference evidence="7" key="2">
    <citation type="submission" date="2025-08" db="UniProtKB">
        <authorList>
            <consortium name="RefSeq"/>
        </authorList>
    </citation>
    <scope>IDENTIFICATION</scope>
    <source>
        <tissue evidence="7">Leaves</tissue>
    </source>
</reference>
<keyword evidence="4" id="KW-0862">Zinc</keyword>
<dbReference type="Pfam" id="PF13456">
    <property type="entry name" value="RVT_3"/>
    <property type="match status" value="1"/>
</dbReference>